<name>A0A1J4JD57_9EUKA</name>
<dbReference type="RefSeq" id="XP_068348486.1">
    <property type="nucleotide sequence ID" value="XM_068512103.1"/>
</dbReference>
<dbReference type="Proteomes" id="UP000179807">
    <property type="component" value="Unassembled WGS sequence"/>
</dbReference>
<evidence type="ECO:0000313" key="2">
    <source>
        <dbReference type="EMBL" id="OHS95349.1"/>
    </source>
</evidence>
<dbReference type="VEuPathDB" id="TrichDB:TRFO_38539"/>
<proteinExistence type="predicted"/>
<gene>
    <name evidence="2" type="ORF">TRFO_38539</name>
</gene>
<feature type="compositionally biased region" description="Polar residues" evidence="1">
    <location>
        <begin position="379"/>
        <end position="389"/>
    </location>
</feature>
<comment type="caution">
    <text evidence="2">The sequence shown here is derived from an EMBL/GenBank/DDBJ whole genome shotgun (WGS) entry which is preliminary data.</text>
</comment>
<protein>
    <submittedName>
        <fullName evidence="2">Uncharacterized protein</fullName>
    </submittedName>
</protein>
<dbReference type="AlphaFoldDB" id="A0A1J4JD57"/>
<evidence type="ECO:0000313" key="3">
    <source>
        <dbReference type="Proteomes" id="UP000179807"/>
    </source>
</evidence>
<keyword evidence="3" id="KW-1185">Reference proteome</keyword>
<accession>A0A1J4JD57</accession>
<dbReference type="EMBL" id="MLAK01001251">
    <property type="protein sequence ID" value="OHS95349.1"/>
    <property type="molecule type" value="Genomic_DNA"/>
</dbReference>
<dbReference type="GeneID" id="94846807"/>
<evidence type="ECO:0000256" key="1">
    <source>
        <dbReference type="SAM" id="MobiDB-lite"/>
    </source>
</evidence>
<reference evidence="2" key="1">
    <citation type="submission" date="2016-10" db="EMBL/GenBank/DDBJ databases">
        <authorList>
            <person name="Benchimol M."/>
            <person name="Almeida L.G."/>
            <person name="Vasconcelos A.T."/>
            <person name="Perreira-Neves A."/>
            <person name="Rosa I.A."/>
            <person name="Tasca T."/>
            <person name="Bogo M.R."/>
            <person name="de Souza W."/>
        </authorList>
    </citation>
    <scope>NUCLEOTIDE SEQUENCE [LARGE SCALE GENOMIC DNA]</scope>
    <source>
        <strain evidence="2">K</strain>
    </source>
</reference>
<sequence>METRYKFRPIEPRSDTEDIKYKCYCDSVPQKETGDSWNTLYNDTYVRHPIGARSSFGPPKTGIHIGGGNLAPTEDEMTKTNYGHYFNRSYDKTAIPEIAKPIPPSDFMPHDDSGPLDTTAHLSMQEAIHNRPAYDNTQAKERSSDARSAHFFFGDDPGSYETNYSMNFKPHVGERADLVNNKLKKSSVEFDKEAGVGPHTKALHKKDKFPTVSDPEKPDVLQKHFDVGYDKLKYTTTMNDGLKNGRKGGPRPESFKAPPCAQFSDHGPAAGKWETTNIHDYQNRKAIQNKIDQNDLRSTHWDTGHDPDNWERNKFAVAKEKPKPNFIDLQTSNVVFKGNGEMTFNTTSGDLLGRFDKNQRPRTDDFVDARSDHLFLGGENTNYRTTSQDANKEAGKGRPASMATNLHLLKGTGFAVGGAWDQFAESPTDPDEKVPIGYYRPDKIDGTYFRQTHFDLDSTNAKKDRFKTTYFQEICKPKIF</sequence>
<organism evidence="2 3">
    <name type="scientific">Tritrichomonas foetus</name>
    <dbReference type="NCBI Taxonomy" id="1144522"/>
    <lineage>
        <taxon>Eukaryota</taxon>
        <taxon>Metamonada</taxon>
        <taxon>Parabasalia</taxon>
        <taxon>Tritrichomonadida</taxon>
        <taxon>Tritrichomonadidae</taxon>
        <taxon>Tritrichomonas</taxon>
    </lineage>
</organism>
<feature type="region of interest" description="Disordered" evidence="1">
    <location>
        <begin position="378"/>
        <end position="399"/>
    </location>
</feature>
<dbReference type="OrthoDB" id="10443079at2759"/>